<dbReference type="AlphaFoldDB" id="A0A0E9Q8T9"/>
<feature type="signal peptide" evidence="1">
    <location>
        <begin position="1"/>
        <end position="16"/>
    </location>
</feature>
<organism evidence="2">
    <name type="scientific">Anguilla anguilla</name>
    <name type="common">European freshwater eel</name>
    <name type="synonym">Muraena anguilla</name>
    <dbReference type="NCBI Taxonomy" id="7936"/>
    <lineage>
        <taxon>Eukaryota</taxon>
        <taxon>Metazoa</taxon>
        <taxon>Chordata</taxon>
        <taxon>Craniata</taxon>
        <taxon>Vertebrata</taxon>
        <taxon>Euteleostomi</taxon>
        <taxon>Actinopterygii</taxon>
        <taxon>Neopterygii</taxon>
        <taxon>Teleostei</taxon>
        <taxon>Anguilliformes</taxon>
        <taxon>Anguillidae</taxon>
        <taxon>Anguilla</taxon>
    </lineage>
</organism>
<accession>A0A0E9Q8T9</accession>
<evidence type="ECO:0000256" key="1">
    <source>
        <dbReference type="SAM" id="SignalP"/>
    </source>
</evidence>
<sequence length="64" mass="7009">MLKSCLITCLLKVSHLNTPGYSETPVKPLWCSEMGVLCIFLKCCNFCNGEISSRVSTAGTIPRN</sequence>
<keyword evidence="1" id="KW-0732">Signal</keyword>
<reference evidence="2" key="1">
    <citation type="submission" date="2014-11" db="EMBL/GenBank/DDBJ databases">
        <authorList>
            <person name="Amaro Gonzalez C."/>
        </authorList>
    </citation>
    <scope>NUCLEOTIDE SEQUENCE</scope>
</reference>
<feature type="chain" id="PRO_5002431284" evidence="1">
    <location>
        <begin position="17"/>
        <end position="64"/>
    </location>
</feature>
<name>A0A0E9Q8T9_ANGAN</name>
<proteinExistence type="predicted"/>
<protein>
    <submittedName>
        <fullName evidence="2">Uncharacterized protein</fullName>
    </submittedName>
</protein>
<reference evidence="2" key="2">
    <citation type="journal article" date="2015" name="Fish Shellfish Immunol.">
        <title>Early steps in the European eel (Anguilla anguilla)-Vibrio vulnificus interaction in the gills: Role of the RtxA13 toxin.</title>
        <authorList>
            <person name="Callol A."/>
            <person name="Pajuelo D."/>
            <person name="Ebbesson L."/>
            <person name="Teles M."/>
            <person name="MacKenzie S."/>
            <person name="Amaro C."/>
        </authorList>
    </citation>
    <scope>NUCLEOTIDE SEQUENCE</scope>
</reference>
<evidence type="ECO:0000313" key="2">
    <source>
        <dbReference type="EMBL" id="JAH12538.1"/>
    </source>
</evidence>
<dbReference type="EMBL" id="GBXM01096039">
    <property type="protein sequence ID" value="JAH12538.1"/>
    <property type="molecule type" value="Transcribed_RNA"/>
</dbReference>